<keyword evidence="3" id="KW-1185">Reference proteome</keyword>
<dbReference type="Proteomes" id="UP000001822">
    <property type="component" value="Chromosome"/>
</dbReference>
<evidence type="ECO:0000313" key="2">
    <source>
        <dbReference type="EMBL" id="ABG59452.1"/>
    </source>
</evidence>
<reference evidence="2 3" key="1">
    <citation type="journal article" date="2007" name="Appl. Environ. Microbiol.">
        <title>Genome sequence of the cellulolytic gliding bacterium Cytophaga hutchinsonii.</title>
        <authorList>
            <person name="Xie G."/>
            <person name="Bruce D.C."/>
            <person name="Challacombe J.F."/>
            <person name="Chertkov O."/>
            <person name="Detter J.C."/>
            <person name="Gilna P."/>
            <person name="Han C.S."/>
            <person name="Lucas S."/>
            <person name="Misra M."/>
            <person name="Myers G.L."/>
            <person name="Richardson P."/>
            <person name="Tapia R."/>
            <person name="Thayer N."/>
            <person name="Thompson L.S."/>
            <person name="Brettin T.S."/>
            <person name="Henrissat B."/>
            <person name="Wilson D.B."/>
            <person name="McBride M.J."/>
        </authorList>
    </citation>
    <scope>NUCLEOTIDE SEQUENCE [LARGE SCALE GENOMIC DNA]</scope>
    <source>
        <strain evidence="3">ATCC 33406 / DSM 1761 / CIP 103989 / NBRC 15051 / NCIMB 9469 / D465</strain>
    </source>
</reference>
<protein>
    <submittedName>
        <fullName evidence="2">Uncharacterized protein</fullName>
    </submittedName>
</protein>
<proteinExistence type="predicted"/>
<feature type="chain" id="PRO_5026888027" evidence="1">
    <location>
        <begin position="26"/>
        <end position="110"/>
    </location>
</feature>
<name>A0A6N4SSP8_CYTH3</name>
<feature type="signal peptide" evidence="1">
    <location>
        <begin position="1"/>
        <end position="25"/>
    </location>
</feature>
<gene>
    <name evidence="2" type="ordered locus">CHU_2189</name>
</gene>
<evidence type="ECO:0000313" key="3">
    <source>
        <dbReference type="Proteomes" id="UP000001822"/>
    </source>
</evidence>
<dbReference type="EMBL" id="CP000383">
    <property type="protein sequence ID" value="ABG59452.1"/>
    <property type="molecule type" value="Genomic_DNA"/>
</dbReference>
<sequence length="110" mass="12302">MYMRILKSILLSTVLCCCIQIHSIAAPVVVTLQYQTVAAAPYEQVASVTIPVTVVPGSTEIQLDKHPERKSRLARRNVLVKEVFITTGEVLWVMTEIIVQIIIDNPCLLR</sequence>
<dbReference type="AlphaFoldDB" id="A0A6N4SSP8"/>
<keyword evidence="1" id="KW-0732">Signal</keyword>
<dbReference type="KEGG" id="chu:CHU_2189"/>
<evidence type="ECO:0000256" key="1">
    <source>
        <dbReference type="SAM" id="SignalP"/>
    </source>
</evidence>
<organism evidence="2 3">
    <name type="scientific">Cytophaga hutchinsonii (strain ATCC 33406 / DSM 1761 / CIP 103989 / NBRC 15051 / NCIMB 9469 / D465)</name>
    <dbReference type="NCBI Taxonomy" id="269798"/>
    <lineage>
        <taxon>Bacteria</taxon>
        <taxon>Pseudomonadati</taxon>
        <taxon>Bacteroidota</taxon>
        <taxon>Cytophagia</taxon>
        <taxon>Cytophagales</taxon>
        <taxon>Cytophagaceae</taxon>
        <taxon>Cytophaga</taxon>
    </lineage>
</organism>
<accession>A0A6N4SSP8</accession>